<dbReference type="RefSeq" id="WP_345186361.1">
    <property type="nucleotide sequence ID" value="NZ_BAABGP010000013.1"/>
</dbReference>
<dbReference type="InterPro" id="IPR039261">
    <property type="entry name" value="FNR_nucleotide-bd"/>
</dbReference>
<evidence type="ECO:0000313" key="3">
    <source>
        <dbReference type="Proteomes" id="UP001500731"/>
    </source>
</evidence>
<protein>
    <recommendedName>
        <fullName evidence="1">SIP-like Rossmann fold domain-containing protein</fullName>
    </recommendedName>
</protein>
<dbReference type="Gene3D" id="3.40.50.80">
    <property type="entry name" value="Nucleotide-binding domain of ferredoxin-NADP reductase (FNR) module"/>
    <property type="match status" value="1"/>
</dbReference>
<dbReference type="EMBL" id="BAABGP010000013">
    <property type="protein sequence ID" value="GAA4485010.1"/>
    <property type="molecule type" value="Genomic_DNA"/>
</dbReference>
<dbReference type="Proteomes" id="UP001500731">
    <property type="component" value="Unassembled WGS sequence"/>
</dbReference>
<name>A0ABP8PEU1_9MICO</name>
<proteinExistence type="predicted"/>
<gene>
    <name evidence="2" type="ORF">GCM10023171_18700</name>
</gene>
<keyword evidence="3" id="KW-1185">Reference proteome</keyword>
<organism evidence="2 3">
    <name type="scientific">Microbacterium panaciterrae</name>
    <dbReference type="NCBI Taxonomy" id="985759"/>
    <lineage>
        <taxon>Bacteria</taxon>
        <taxon>Bacillati</taxon>
        <taxon>Actinomycetota</taxon>
        <taxon>Actinomycetes</taxon>
        <taxon>Micrococcales</taxon>
        <taxon>Microbacteriaceae</taxon>
        <taxon>Microbacterium</taxon>
    </lineage>
</organism>
<reference evidence="3" key="1">
    <citation type="journal article" date="2019" name="Int. J. Syst. Evol. Microbiol.">
        <title>The Global Catalogue of Microorganisms (GCM) 10K type strain sequencing project: providing services to taxonomists for standard genome sequencing and annotation.</title>
        <authorList>
            <consortium name="The Broad Institute Genomics Platform"/>
            <consortium name="The Broad Institute Genome Sequencing Center for Infectious Disease"/>
            <person name="Wu L."/>
            <person name="Ma J."/>
        </authorList>
    </citation>
    <scope>NUCLEOTIDE SEQUENCE [LARGE SCALE GENOMIC DNA]</scope>
    <source>
        <strain evidence="3">JCM 17839</strain>
    </source>
</reference>
<accession>A0ABP8PEU1</accession>
<evidence type="ECO:0000313" key="2">
    <source>
        <dbReference type="EMBL" id="GAA4485010.1"/>
    </source>
</evidence>
<comment type="caution">
    <text evidence="2">The sequence shown here is derived from an EMBL/GenBank/DDBJ whole genome shotgun (WGS) entry which is preliminary data.</text>
</comment>
<evidence type="ECO:0000259" key="1">
    <source>
        <dbReference type="Pfam" id="PF04954"/>
    </source>
</evidence>
<feature type="domain" description="SIP-like Rossmann fold" evidence="1">
    <location>
        <begin position="23"/>
        <end position="82"/>
    </location>
</feature>
<dbReference type="Pfam" id="PF04954">
    <property type="entry name" value="SIP"/>
    <property type="match status" value="1"/>
</dbReference>
<sequence>MTTAIRTSPRAARRASRRSTRVQHLIVADERSLSELETALAVLPLCATGRVLIEVPDADAVSSVTAPPRMTVTWLPRAPRTGSPGSCGRRAVGSVVARAAIAWADEMLCDGAEEQTTVTLLGGFLGTADIAEHLTGRLHLDPARITAPERFGLLTGARAERAQRGR</sequence>
<dbReference type="InterPro" id="IPR007037">
    <property type="entry name" value="SIP_rossman_dom"/>
</dbReference>